<dbReference type="InterPro" id="IPR020846">
    <property type="entry name" value="MFS_dom"/>
</dbReference>
<dbReference type="PANTHER" id="PTHR43266">
    <property type="entry name" value="MACROLIDE-EFFLUX PROTEIN"/>
    <property type="match status" value="1"/>
</dbReference>
<feature type="transmembrane region" description="Helical" evidence="7">
    <location>
        <begin position="220"/>
        <end position="242"/>
    </location>
</feature>
<protein>
    <submittedName>
        <fullName evidence="9">MFS transporter</fullName>
    </submittedName>
</protein>
<dbReference type="EMBL" id="JBHSFW010000006">
    <property type="protein sequence ID" value="MFC4619188.1"/>
    <property type="molecule type" value="Genomic_DNA"/>
</dbReference>
<keyword evidence="6 7" id="KW-0472">Membrane</keyword>
<evidence type="ECO:0000256" key="4">
    <source>
        <dbReference type="ARBA" id="ARBA00022692"/>
    </source>
</evidence>
<keyword evidence="4 7" id="KW-0812">Transmembrane</keyword>
<feature type="transmembrane region" description="Helical" evidence="7">
    <location>
        <begin position="344"/>
        <end position="366"/>
    </location>
</feature>
<organism evidence="9 10">
    <name type="scientific">Camelliibacillus cellulosilyticus</name>
    <dbReference type="NCBI Taxonomy" id="2174486"/>
    <lineage>
        <taxon>Bacteria</taxon>
        <taxon>Bacillati</taxon>
        <taxon>Bacillota</taxon>
        <taxon>Bacilli</taxon>
        <taxon>Bacillales</taxon>
        <taxon>Sporolactobacillaceae</taxon>
        <taxon>Camelliibacillus</taxon>
    </lineage>
</organism>
<proteinExistence type="predicted"/>
<feature type="transmembrane region" description="Helical" evidence="7">
    <location>
        <begin position="307"/>
        <end position="324"/>
    </location>
</feature>
<evidence type="ECO:0000259" key="8">
    <source>
        <dbReference type="PROSITE" id="PS50850"/>
    </source>
</evidence>
<comment type="subcellular location">
    <subcellularLocation>
        <location evidence="1">Cell membrane</location>
        <topology evidence="1">Multi-pass membrane protein</topology>
    </subcellularLocation>
</comment>
<feature type="transmembrane region" description="Helical" evidence="7">
    <location>
        <begin position="372"/>
        <end position="396"/>
    </location>
</feature>
<keyword evidence="5 7" id="KW-1133">Transmembrane helix</keyword>
<dbReference type="InterPro" id="IPR011701">
    <property type="entry name" value="MFS"/>
</dbReference>
<dbReference type="InterPro" id="IPR036259">
    <property type="entry name" value="MFS_trans_sf"/>
</dbReference>
<evidence type="ECO:0000313" key="10">
    <source>
        <dbReference type="Proteomes" id="UP001596022"/>
    </source>
</evidence>
<dbReference type="PANTHER" id="PTHR43266:SF2">
    <property type="entry name" value="MAJOR FACILITATOR SUPERFAMILY (MFS) PROFILE DOMAIN-CONTAINING PROTEIN"/>
    <property type="match status" value="1"/>
</dbReference>
<feature type="transmembrane region" description="Helical" evidence="7">
    <location>
        <begin position="254"/>
        <end position="274"/>
    </location>
</feature>
<feature type="transmembrane region" description="Helical" evidence="7">
    <location>
        <begin position="46"/>
        <end position="68"/>
    </location>
</feature>
<reference evidence="10" key="1">
    <citation type="journal article" date="2019" name="Int. J. Syst. Evol. Microbiol.">
        <title>The Global Catalogue of Microorganisms (GCM) 10K type strain sequencing project: providing services to taxonomists for standard genome sequencing and annotation.</title>
        <authorList>
            <consortium name="The Broad Institute Genomics Platform"/>
            <consortium name="The Broad Institute Genome Sequencing Center for Infectious Disease"/>
            <person name="Wu L."/>
            <person name="Ma J."/>
        </authorList>
    </citation>
    <scope>NUCLEOTIDE SEQUENCE [LARGE SCALE GENOMIC DNA]</scope>
    <source>
        <strain evidence="10">CGMCC 1.16306</strain>
    </source>
</reference>
<evidence type="ECO:0000256" key="6">
    <source>
        <dbReference type="ARBA" id="ARBA00023136"/>
    </source>
</evidence>
<feature type="transmembrane region" description="Helical" evidence="7">
    <location>
        <begin position="100"/>
        <end position="124"/>
    </location>
</feature>
<feature type="transmembrane region" description="Helical" evidence="7">
    <location>
        <begin position="145"/>
        <end position="162"/>
    </location>
</feature>
<evidence type="ECO:0000256" key="7">
    <source>
        <dbReference type="SAM" id="Phobius"/>
    </source>
</evidence>
<dbReference type="Pfam" id="PF07690">
    <property type="entry name" value="MFS_1"/>
    <property type="match status" value="1"/>
</dbReference>
<evidence type="ECO:0000313" key="9">
    <source>
        <dbReference type="EMBL" id="MFC4619188.1"/>
    </source>
</evidence>
<dbReference type="Proteomes" id="UP001596022">
    <property type="component" value="Unassembled WGS sequence"/>
</dbReference>
<feature type="transmembrane region" description="Helical" evidence="7">
    <location>
        <begin position="75"/>
        <end position="94"/>
    </location>
</feature>
<dbReference type="CDD" id="cd06173">
    <property type="entry name" value="MFS_MefA_like"/>
    <property type="match status" value="1"/>
</dbReference>
<name>A0ABV9GQH3_9BACL</name>
<evidence type="ECO:0000256" key="3">
    <source>
        <dbReference type="ARBA" id="ARBA00022475"/>
    </source>
</evidence>
<feature type="domain" description="Major facilitator superfamily (MFS) profile" evidence="8">
    <location>
        <begin position="220"/>
        <end position="412"/>
    </location>
</feature>
<accession>A0ABV9GQH3</accession>
<dbReference type="Gene3D" id="1.20.1250.20">
    <property type="entry name" value="MFS general substrate transporter like domains"/>
    <property type="match status" value="2"/>
</dbReference>
<sequence length="412" mass="44535">MFTLMRHHKDLSLLLTSIFVSMLGTWFTYMLFIVQMYDKTQDSRQTMVIVGAEAVAGIIGGQIAGMLIENKKPKFVLMATNLISAIIIAAVVFVPTEVKVYACFAFLIAFISAFSYPALQKYLVAVVHEDELMAANSSMQTVNEIVKIAGPALAVTVLAVLPADLKHLGFVIDAISYLFAFVLLLGLKNVMKLDAEADQKQEGDWLNKWKGGLTPLKDPIVLNVFAVFLFLLFGIAGADVVLTAHVSEAGLNTYSVGYIIGALSLGLLLTASFAAPVVKRLPLSVQLGCSALLLGVSYSLIGFGHHLLSMMGAAFVLGIFNAVYNMSSSTFWQKRVPYKQLGRFFSFANSIFSLATLIGMVANAFISQRFSAGFDLILCGLIITITGTLLIITITLTQKKAIASGQSKKIEG</sequence>
<evidence type="ECO:0000256" key="1">
    <source>
        <dbReference type="ARBA" id="ARBA00004651"/>
    </source>
</evidence>
<dbReference type="SUPFAM" id="SSF103473">
    <property type="entry name" value="MFS general substrate transporter"/>
    <property type="match status" value="1"/>
</dbReference>
<keyword evidence="10" id="KW-1185">Reference proteome</keyword>
<comment type="caution">
    <text evidence="9">The sequence shown here is derived from an EMBL/GenBank/DDBJ whole genome shotgun (WGS) entry which is preliminary data.</text>
</comment>
<feature type="transmembrane region" description="Helical" evidence="7">
    <location>
        <begin position="12"/>
        <end position="34"/>
    </location>
</feature>
<evidence type="ECO:0000256" key="2">
    <source>
        <dbReference type="ARBA" id="ARBA00022448"/>
    </source>
</evidence>
<keyword evidence="3" id="KW-1003">Cell membrane</keyword>
<keyword evidence="2" id="KW-0813">Transport</keyword>
<evidence type="ECO:0000256" key="5">
    <source>
        <dbReference type="ARBA" id="ARBA00022989"/>
    </source>
</evidence>
<gene>
    <name evidence="9" type="ORF">ACFO4N_10730</name>
</gene>
<dbReference type="PROSITE" id="PS50850">
    <property type="entry name" value="MFS"/>
    <property type="match status" value="1"/>
</dbReference>
<dbReference type="RefSeq" id="WP_376846285.1">
    <property type="nucleotide sequence ID" value="NZ_JBHSFW010000006.1"/>
</dbReference>
<feature type="transmembrane region" description="Helical" evidence="7">
    <location>
        <begin position="168"/>
        <end position="187"/>
    </location>
</feature>